<dbReference type="AlphaFoldDB" id="A0A6J8D8V7"/>
<dbReference type="EMBL" id="CACVKT020006841">
    <property type="protein sequence ID" value="CAC5403782.1"/>
    <property type="molecule type" value="Genomic_DNA"/>
</dbReference>
<dbReference type="Proteomes" id="UP000507470">
    <property type="component" value="Unassembled WGS sequence"/>
</dbReference>
<proteinExistence type="predicted"/>
<gene>
    <name evidence="1" type="ORF">MCOR_37648</name>
</gene>
<accession>A0A6J8D8V7</accession>
<reference evidence="1 2" key="1">
    <citation type="submission" date="2020-06" db="EMBL/GenBank/DDBJ databases">
        <authorList>
            <person name="Li R."/>
            <person name="Bekaert M."/>
        </authorList>
    </citation>
    <scope>NUCLEOTIDE SEQUENCE [LARGE SCALE GENOMIC DNA]</scope>
    <source>
        <strain evidence="2">wild</strain>
    </source>
</reference>
<name>A0A6J8D8V7_MYTCO</name>
<sequence>MDKDNKHKSDLQRHTLLVPHARAVLEKLKAEMKDKLEVEPFKNLEYFLQVIYLKDIIGYTYSFNEMFSEASEYFEDAKKDLFELLNVEKTFQVEFDMLLKADCDLLQQESLVCEKTKELYSAIVDFINNANYLSSVKKVSEDFVINKYRNAEDVKILSRLLRKTGTSRNHSFDQR</sequence>
<evidence type="ECO:0000313" key="2">
    <source>
        <dbReference type="Proteomes" id="UP000507470"/>
    </source>
</evidence>
<evidence type="ECO:0000313" key="1">
    <source>
        <dbReference type="EMBL" id="CAC5403782.1"/>
    </source>
</evidence>
<organism evidence="1 2">
    <name type="scientific">Mytilus coruscus</name>
    <name type="common">Sea mussel</name>
    <dbReference type="NCBI Taxonomy" id="42192"/>
    <lineage>
        <taxon>Eukaryota</taxon>
        <taxon>Metazoa</taxon>
        <taxon>Spiralia</taxon>
        <taxon>Lophotrochozoa</taxon>
        <taxon>Mollusca</taxon>
        <taxon>Bivalvia</taxon>
        <taxon>Autobranchia</taxon>
        <taxon>Pteriomorphia</taxon>
        <taxon>Mytilida</taxon>
        <taxon>Mytiloidea</taxon>
        <taxon>Mytilidae</taxon>
        <taxon>Mytilinae</taxon>
        <taxon>Mytilus</taxon>
    </lineage>
</organism>
<protein>
    <submittedName>
        <fullName evidence="1">Uncharacterized protein</fullName>
    </submittedName>
</protein>
<keyword evidence="2" id="KW-1185">Reference proteome</keyword>